<dbReference type="STRING" id="937775.Metlim_0956"/>
<dbReference type="PANTHER" id="PTHR40082">
    <property type="entry name" value="BLR5956 PROTEIN"/>
    <property type="match status" value="1"/>
</dbReference>
<dbReference type="InParanoid" id="H1YYI0"/>
<dbReference type="Pfam" id="PF02602">
    <property type="entry name" value="HEM4"/>
    <property type="match status" value="1"/>
</dbReference>
<dbReference type="HOGENOM" id="CLU_1217591_0_0_2"/>
<dbReference type="Gene3D" id="3.40.50.10090">
    <property type="match status" value="2"/>
</dbReference>
<evidence type="ECO:0000313" key="2">
    <source>
        <dbReference type="EMBL" id="EHQ35078.1"/>
    </source>
</evidence>
<dbReference type="GO" id="GO:0006780">
    <property type="term" value="P:uroporphyrinogen III biosynthetic process"/>
    <property type="evidence" value="ECO:0007669"/>
    <property type="project" value="InterPro"/>
</dbReference>
<dbReference type="Proteomes" id="UP000005741">
    <property type="component" value="Chromosome"/>
</dbReference>
<feature type="domain" description="Tetrapyrrole biosynthesis uroporphyrinogen III synthase" evidence="1">
    <location>
        <begin position="17"/>
        <end position="207"/>
    </location>
</feature>
<dbReference type="InterPro" id="IPR036108">
    <property type="entry name" value="4pyrrol_syn_uPrphyn_synt_sf"/>
</dbReference>
<dbReference type="RefSeq" id="WP_004076809.1">
    <property type="nucleotide sequence ID" value="NZ_CM001436.1"/>
</dbReference>
<dbReference type="InterPro" id="IPR039793">
    <property type="entry name" value="UROS/Hem4"/>
</dbReference>
<dbReference type="SUPFAM" id="SSF69618">
    <property type="entry name" value="HemD-like"/>
    <property type="match status" value="1"/>
</dbReference>
<reference evidence="2 3" key="1">
    <citation type="submission" date="2011-10" db="EMBL/GenBank/DDBJ databases">
        <title>The Improved High-Quality Draft genome of Methanoplanus limicola DSM 2279.</title>
        <authorList>
            <consortium name="US DOE Joint Genome Institute (JGI-PGF)"/>
            <person name="Lucas S."/>
            <person name="Copeland A."/>
            <person name="Lapidus A."/>
            <person name="Glavina del Rio T."/>
            <person name="Dalin E."/>
            <person name="Tice H."/>
            <person name="Bruce D."/>
            <person name="Goodwin L."/>
            <person name="Pitluck S."/>
            <person name="Peters L."/>
            <person name="Mikhailova N."/>
            <person name="Lu M."/>
            <person name="Kyrpides N."/>
            <person name="Mavromatis K."/>
            <person name="Ivanova N."/>
            <person name="Markowitz V."/>
            <person name="Cheng J.-F."/>
            <person name="Hugenholtz P."/>
            <person name="Woyke T."/>
            <person name="Wu D."/>
            <person name="Wirth R."/>
            <person name="Brambilla E.-M."/>
            <person name="Klenk H.-P."/>
            <person name="Eisen J.A."/>
        </authorList>
    </citation>
    <scope>NUCLEOTIDE SEQUENCE [LARGE SCALE GENOMIC DNA]</scope>
    <source>
        <strain evidence="2 3">DSM 2279</strain>
    </source>
</reference>
<dbReference type="PANTHER" id="PTHR40082:SF1">
    <property type="entry name" value="BLR5956 PROTEIN"/>
    <property type="match status" value="1"/>
</dbReference>
<name>H1YYI0_9EURY</name>
<gene>
    <name evidence="2" type="ORF">Metlim_0956</name>
</gene>
<keyword evidence="3" id="KW-1185">Reference proteome</keyword>
<dbReference type="OrthoDB" id="15395at2157"/>
<dbReference type="EMBL" id="CM001436">
    <property type="protein sequence ID" value="EHQ35078.1"/>
    <property type="molecule type" value="Genomic_DNA"/>
</dbReference>
<evidence type="ECO:0000313" key="3">
    <source>
        <dbReference type="Proteomes" id="UP000005741"/>
    </source>
</evidence>
<accession>H1YYI0</accession>
<dbReference type="AlphaFoldDB" id="H1YYI0"/>
<dbReference type="InterPro" id="IPR003754">
    <property type="entry name" value="4pyrrol_synth_uPrphyn_synth"/>
</dbReference>
<dbReference type="GO" id="GO:0004852">
    <property type="term" value="F:uroporphyrinogen-III synthase activity"/>
    <property type="evidence" value="ECO:0007669"/>
    <property type="project" value="InterPro"/>
</dbReference>
<proteinExistence type="predicted"/>
<evidence type="ECO:0000259" key="1">
    <source>
        <dbReference type="Pfam" id="PF02602"/>
    </source>
</evidence>
<dbReference type="CDD" id="cd06578">
    <property type="entry name" value="HemD"/>
    <property type="match status" value="1"/>
</dbReference>
<sequence>MRIAVTRLKEKAGRDRETCKEYGHTCNTVSPMKSEIYHDSADIFIEKANNGNYDCIFFTSALPAAIIAPRLRISARVVAIGPQTAATLEKYGIKTEILPAFYSRDFAPYLGGWLKGKNIGIPRADVPNPELIRSVEEGGGIVDEIPVYALEATGERLRLEDADAVLFTSANSFSLAVWDKETEIIKIAIGDITAERMKDAGIIPDVTGDGSLKGTLRELNRYTDNLKRD</sequence>
<organism evidence="2 3">
    <name type="scientific">Methanoplanus limicola DSM 2279</name>
    <dbReference type="NCBI Taxonomy" id="937775"/>
    <lineage>
        <taxon>Archaea</taxon>
        <taxon>Methanobacteriati</taxon>
        <taxon>Methanobacteriota</taxon>
        <taxon>Stenosarchaea group</taxon>
        <taxon>Methanomicrobia</taxon>
        <taxon>Methanomicrobiales</taxon>
        <taxon>Methanomicrobiaceae</taxon>
        <taxon>Methanoplanus</taxon>
    </lineage>
</organism>
<protein>
    <submittedName>
        <fullName evidence="2">Uroporphyrinogen III synthase HEM4</fullName>
    </submittedName>
</protein>